<dbReference type="EMBL" id="CP023737">
    <property type="protein sequence ID" value="ATQ69580.1"/>
    <property type="molecule type" value="Genomic_DNA"/>
</dbReference>
<evidence type="ECO:0000256" key="1">
    <source>
        <dbReference type="SAM" id="SignalP"/>
    </source>
</evidence>
<name>A0A2D2D3K0_METT3</name>
<dbReference type="NCBIfam" id="TIGR04052">
    <property type="entry name" value="MbnP_like_WxW"/>
    <property type="match status" value="1"/>
</dbReference>
<dbReference type="Pfam" id="PF20243">
    <property type="entry name" value="MbnP"/>
    <property type="match status" value="1"/>
</dbReference>
<dbReference type="Proteomes" id="UP000230709">
    <property type="component" value="Chromosome"/>
</dbReference>
<keyword evidence="1" id="KW-0732">Signal</keyword>
<feature type="signal peptide" evidence="1">
    <location>
        <begin position="1"/>
        <end position="26"/>
    </location>
</feature>
<evidence type="ECO:0000313" key="3">
    <source>
        <dbReference type="EMBL" id="ATQ69580.1"/>
    </source>
</evidence>
<protein>
    <submittedName>
        <fullName evidence="3">Metallo-mystery pair system four-Cys motif protein</fullName>
    </submittedName>
</protein>
<accession>A0A2D2D3K0</accession>
<reference evidence="4" key="1">
    <citation type="submission" date="2017-10" db="EMBL/GenBank/DDBJ databases">
        <title>Completed PacBio SMRT sequence of Methylosinus trichosporium OB3b reveals presence of a third large plasmid.</title>
        <authorList>
            <person name="Charles T.C."/>
            <person name="Lynch M.D.J."/>
            <person name="Heil J.R."/>
            <person name="Cheng J."/>
        </authorList>
    </citation>
    <scope>NUCLEOTIDE SEQUENCE [LARGE SCALE GENOMIC DNA]</scope>
    <source>
        <strain evidence="4">OB3b</strain>
    </source>
</reference>
<feature type="chain" id="PRO_5013689313" evidence="1">
    <location>
        <begin position="27"/>
        <end position="326"/>
    </location>
</feature>
<dbReference type="KEGG" id="mtw:CQW49_18110"/>
<gene>
    <name evidence="3" type="ORF">CQW49_18110</name>
</gene>
<feature type="domain" description="Copper-binding protein MbnP-like" evidence="2">
    <location>
        <begin position="31"/>
        <end position="262"/>
    </location>
</feature>
<organism evidence="3 4">
    <name type="scientific">Methylosinus trichosporium (strain ATCC 35070 / NCIMB 11131 / UNIQEM 75 / OB3b)</name>
    <dbReference type="NCBI Taxonomy" id="595536"/>
    <lineage>
        <taxon>Bacteria</taxon>
        <taxon>Pseudomonadati</taxon>
        <taxon>Pseudomonadota</taxon>
        <taxon>Alphaproteobacteria</taxon>
        <taxon>Hyphomicrobiales</taxon>
        <taxon>Methylocystaceae</taxon>
        <taxon>Methylosinus</taxon>
    </lineage>
</organism>
<keyword evidence="4" id="KW-1185">Reference proteome</keyword>
<proteinExistence type="predicted"/>
<dbReference type="InterPro" id="IPR023977">
    <property type="entry name" value="MbnP-like"/>
</dbReference>
<dbReference type="STRING" id="595536.GCA_000178815_01559"/>
<sequence length="326" mass="33545">MGLLRIIHRSAWAVGLLTAVAGAALAASGKTQPVAISFALMAGGKEVGCGAPLADLGSGHLSGKLHEARLYVYGFALIDAKGERTPIALTQNEWQYADVALIDFKDARGGNAACTPGNPAKNNVVTGVAPQGAYVGLEFSVGAPVESMVDGKSVSINHSNVETAPAPLDISGMAWNWQAGRRFVTIEVIPPAPVIKPDGSKSRTWMVHLGSTGCKGNPASGEIVSCAHENRFPVRLDRFDAKTQRVELDLTKLLEGSDISVDRGGAVGCMAALDDPDCPAVFAALGLNLGDSAPGANDAGRPTRPGVSPIFSVGAAETAKIAGAKQ</sequence>
<evidence type="ECO:0000313" key="4">
    <source>
        <dbReference type="Proteomes" id="UP000230709"/>
    </source>
</evidence>
<evidence type="ECO:0000259" key="2">
    <source>
        <dbReference type="Pfam" id="PF20243"/>
    </source>
</evidence>
<dbReference type="RefSeq" id="WP_051418650.1">
    <property type="nucleotide sequence ID" value="NZ_ADVE02000001.1"/>
</dbReference>
<dbReference type="AlphaFoldDB" id="A0A2D2D3K0"/>
<dbReference type="InterPro" id="IPR046863">
    <property type="entry name" value="MbnP-like_dom"/>
</dbReference>